<evidence type="ECO:0000313" key="6">
    <source>
        <dbReference type="Proteomes" id="UP000585050"/>
    </source>
</evidence>
<keyword evidence="6" id="KW-1185">Reference proteome</keyword>
<keyword evidence="4" id="KW-0732">Signal</keyword>
<evidence type="ECO:0000256" key="2">
    <source>
        <dbReference type="ARBA" id="ARBA00022803"/>
    </source>
</evidence>
<dbReference type="InterPro" id="IPR019734">
    <property type="entry name" value="TPR_rpt"/>
</dbReference>
<dbReference type="Pfam" id="PF13432">
    <property type="entry name" value="TPR_16"/>
    <property type="match status" value="1"/>
</dbReference>
<feature type="chain" id="PRO_5030978261" evidence="4">
    <location>
        <begin position="23"/>
        <end position="442"/>
    </location>
</feature>
<organism evidence="5 6">
    <name type="scientific">Flammeovirga agarivorans</name>
    <dbReference type="NCBI Taxonomy" id="2726742"/>
    <lineage>
        <taxon>Bacteria</taxon>
        <taxon>Pseudomonadati</taxon>
        <taxon>Bacteroidota</taxon>
        <taxon>Cytophagia</taxon>
        <taxon>Cytophagales</taxon>
        <taxon>Flammeovirgaceae</taxon>
        <taxon>Flammeovirga</taxon>
    </lineage>
</organism>
<reference evidence="5 6" key="1">
    <citation type="submission" date="2020-04" db="EMBL/GenBank/DDBJ databases">
        <title>Flammeovirga sp. SR4, a novel species isolated from seawater.</title>
        <authorList>
            <person name="Wang X."/>
        </authorList>
    </citation>
    <scope>NUCLEOTIDE SEQUENCE [LARGE SCALE GENOMIC DNA]</scope>
    <source>
        <strain evidence="5 6">SR4</strain>
    </source>
</reference>
<keyword evidence="1" id="KW-0677">Repeat</keyword>
<feature type="repeat" description="TPR" evidence="3">
    <location>
        <begin position="171"/>
        <end position="204"/>
    </location>
</feature>
<dbReference type="AlphaFoldDB" id="A0A7X8SJI4"/>
<dbReference type="SUPFAM" id="SSF48452">
    <property type="entry name" value="TPR-like"/>
    <property type="match status" value="2"/>
</dbReference>
<dbReference type="InterPro" id="IPR011990">
    <property type="entry name" value="TPR-like_helical_dom_sf"/>
</dbReference>
<sequence length="442" mass="51905">MTRTLLYKILLTSTLTFFTLNAAFSQESKALEHFVEAENLRKGNKLIEAIDEYTLAIKYDSMQEQYYLMKAKCQVSVNQFNNAINTFEQALEFFPENGFMNYQLARLYMRKDYYDEAIEYYDQAYKHLSNSNKSQRINSKNQIIMILFKEEEYDKIRPHINDVLSLSDNNYIALYYSGKLHNMNGEYEKAVEDIKQALNFTPNNNSQTARFYYELGYAYYNLEEYQLLNSVIEKANYGSYRKLVAKLTPEYKYWIAMCYYQIYDFDKSTNLLFDALKQDHSNVKAHELQIRIAEVTSDKSEQIDKAYMMIDNLQDKHRKSKIYEDIANWQLSSQLYDESVESCDSALILDEYNYNVKYTKAVALFKMNKLQESIDVLNELVNYNGLDVKTKAKYHFTLGIAAMKNEKVDLAINSFKSAKLDKNFKIAADDALTYLDTKKDSI</sequence>
<gene>
    <name evidence="5" type="ORF">HGP29_08795</name>
</gene>
<dbReference type="PANTHER" id="PTHR44858">
    <property type="entry name" value="TETRATRICOPEPTIDE REPEAT PROTEIN 6"/>
    <property type="match status" value="1"/>
</dbReference>
<comment type="caution">
    <text evidence="5">The sequence shown here is derived from an EMBL/GenBank/DDBJ whole genome shotgun (WGS) entry which is preliminary data.</text>
</comment>
<dbReference type="RefSeq" id="WP_168881995.1">
    <property type="nucleotide sequence ID" value="NZ_JABAIL010000002.1"/>
</dbReference>
<keyword evidence="2 3" id="KW-0802">TPR repeat</keyword>
<name>A0A7X8SJI4_9BACT</name>
<dbReference type="SMART" id="SM00028">
    <property type="entry name" value="TPR"/>
    <property type="match status" value="7"/>
</dbReference>
<dbReference type="InterPro" id="IPR050498">
    <property type="entry name" value="Ycf3"/>
</dbReference>
<evidence type="ECO:0000256" key="1">
    <source>
        <dbReference type="ARBA" id="ARBA00022737"/>
    </source>
</evidence>
<evidence type="ECO:0000256" key="3">
    <source>
        <dbReference type="PROSITE-ProRule" id="PRU00339"/>
    </source>
</evidence>
<dbReference type="EMBL" id="JABAIL010000002">
    <property type="protein sequence ID" value="NLR91302.1"/>
    <property type="molecule type" value="Genomic_DNA"/>
</dbReference>
<evidence type="ECO:0000256" key="4">
    <source>
        <dbReference type="SAM" id="SignalP"/>
    </source>
</evidence>
<feature type="signal peptide" evidence="4">
    <location>
        <begin position="1"/>
        <end position="22"/>
    </location>
</feature>
<evidence type="ECO:0000313" key="5">
    <source>
        <dbReference type="EMBL" id="NLR91302.1"/>
    </source>
</evidence>
<accession>A0A7X8SJI4</accession>
<dbReference type="Proteomes" id="UP000585050">
    <property type="component" value="Unassembled WGS sequence"/>
</dbReference>
<dbReference type="GO" id="GO:0046813">
    <property type="term" value="P:receptor-mediated virion attachment to host cell"/>
    <property type="evidence" value="ECO:0007669"/>
    <property type="project" value="TreeGrafter"/>
</dbReference>
<dbReference type="PANTHER" id="PTHR44858:SF1">
    <property type="entry name" value="UDP-N-ACETYLGLUCOSAMINE--PEPTIDE N-ACETYLGLUCOSAMINYLTRANSFERASE SPINDLY-RELATED"/>
    <property type="match status" value="1"/>
</dbReference>
<dbReference type="GO" id="GO:0009279">
    <property type="term" value="C:cell outer membrane"/>
    <property type="evidence" value="ECO:0007669"/>
    <property type="project" value="TreeGrafter"/>
</dbReference>
<dbReference type="Gene3D" id="1.25.40.10">
    <property type="entry name" value="Tetratricopeptide repeat domain"/>
    <property type="match status" value="3"/>
</dbReference>
<feature type="repeat" description="TPR" evidence="3">
    <location>
        <begin position="64"/>
        <end position="97"/>
    </location>
</feature>
<proteinExistence type="predicted"/>
<dbReference type="PROSITE" id="PS50005">
    <property type="entry name" value="TPR"/>
    <property type="match status" value="3"/>
</dbReference>
<protein>
    <submittedName>
        <fullName evidence="5">Tetratricopeptide repeat protein</fullName>
    </submittedName>
</protein>
<feature type="repeat" description="TPR" evidence="3">
    <location>
        <begin position="98"/>
        <end position="131"/>
    </location>
</feature>